<dbReference type="PROSITE" id="PS00592">
    <property type="entry name" value="GH9_2"/>
    <property type="match status" value="1"/>
</dbReference>
<dbReference type="EMBL" id="JBEAFC010000007">
    <property type="protein sequence ID" value="KAL1550810.1"/>
    <property type="molecule type" value="Genomic_DNA"/>
</dbReference>
<evidence type="ECO:0000313" key="11">
    <source>
        <dbReference type="EMBL" id="KAL1550810.1"/>
    </source>
</evidence>
<feature type="signal peptide" evidence="9">
    <location>
        <begin position="1"/>
        <end position="22"/>
    </location>
</feature>
<feature type="chain" id="PRO_5044531748" description="Endoglucanase" evidence="9">
    <location>
        <begin position="23"/>
        <end position="492"/>
    </location>
</feature>
<comment type="similarity">
    <text evidence="2 8 9">Belongs to the glycosyl hydrolase 9 (cellulase E) family.</text>
</comment>
<dbReference type="SUPFAM" id="SSF48208">
    <property type="entry name" value="Six-hairpin glycosidases"/>
    <property type="match status" value="1"/>
</dbReference>
<dbReference type="AlphaFoldDB" id="A0ABD1H311"/>
<gene>
    <name evidence="11" type="ORF">AAHA92_18728</name>
</gene>
<evidence type="ECO:0000256" key="7">
    <source>
        <dbReference type="ARBA" id="ARBA00023326"/>
    </source>
</evidence>
<organism evidence="11 12">
    <name type="scientific">Salvia divinorum</name>
    <name type="common">Maria pastora</name>
    <name type="synonym">Diviner's sage</name>
    <dbReference type="NCBI Taxonomy" id="28513"/>
    <lineage>
        <taxon>Eukaryota</taxon>
        <taxon>Viridiplantae</taxon>
        <taxon>Streptophyta</taxon>
        <taxon>Embryophyta</taxon>
        <taxon>Tracheophyta</taxon>
        <taxon>Spermatophyta</taxon>
        <taxon>Magnoliopsida</taxon>
        <taxon>eudicotyledons</taxon>
        <taxon>Gunneridae</taxon>
        <taxon>Pentapetalae</taxon>
        <taxon>asterids</taxon>
        <taxon>lamiids</taxon>
        <taxon>Lamiales</taxon>
        <taxon>Lamiaceae</taxon>
        <taxon>Nepetoideae</taxon>
        <taxon>Mentheae</taxon>
        <taxon>Salviinae</taxon>
        <taxon>Salvia</taxon>
        <taxon>Salvia subgen. Calosphace</taxon>
    </lineage>
</organism>
<feature type="active site" evidence="8">
    <location>
        <position position="410"/>
    </location>
</feature>
<reference evidence="11 12" key="1">
    <citation type="submission" date="2024-06" db="EMBL/GenBank/DDBJ databases">
        <title>A chromosome level genome sequence of Diviner's sage (Salvia divinorum).</title>
        <authorList>
            <person name="Ford S.A."/>
            <person name="Ro D.-K."/>
            <person name="Ness R.W."/>
            <person name="Phillips M.A."/>
        </authorList>
    </citation>
    <scope>NUCLEOTIDE SEQUENCE [LARGE SCALE GENOMIC DNA]</scope>
    <source>
        <strain evidence="11">SAF-2024a</strain>
        <tissue evidence="11">Leaf</tissue>
    </source>
</reference>
<dbReference type="FunFam" id="1.50.10.10:FF:000020">
    <property type="entry name" value="Endoglucanase"/>
    <property type="match status" value="1"/>
</dbReference>
<evidence type="ECO:0000259" key="10">
    <source>
        <dbReference type="Pfam" id="PF00759"/>
    </source>
</evidence>
<accession>A0ABD1H311</accession>
<dbReference type="PANTHER" id="PTHR22298">
    <property type="entry name" value="ENDO-1,4-BETA-GLUCANASE"/>
    <property type="match status" value="1"/>
</dbReference>
<evidence type="ECO:0000313" key="12">
    <source>
        <dbReference type="Proteomes" id="UP001567538"/>
    </source>
</evidence>
<evidence type="ECO:0000256" key="3">
    <source>
        <dbReference type="ARBA" id="ARBA00022801"/>
    </source>
</evidence>
<dbReference type="GO" id="GO:0030245">
    <property type="term" value="P:cellulose catabolic process"/>
    <property type="evidence" value="ECO:0007669"/>
    <property type="project" value="UniProtKB-KW"/>
</dbReference>
<name>A0ABD1H311_SALDI</name>
<proteinExistence type="inferred from homology"/>
<comment type="caution">
    <text evidence="11">The sequence shown here is derived from an EMBL/GenBank/DDBJ whole genome shotgun (WGS) entry which is preliminary data.</text>
</comment>
<dbReference type="Proteomes" id="UP001567538">
    <property type="component" value="Unassembled WGS sequence"/>
</dbReference>
<keyword evidence="4 9" id="KW-0136">Cellulose degradation</keyword>
<evidence type="ECO:0000256" key="5">
    <source>
        <dbReference type="ARBA" id="ARBA00023277"/>
    </source>
</evidence>
<dbReference type="Gene3D" id="1.50.10.10">
    <property type="match status" value="1"/>
</dbReference>
<protein>
    <recommendedName>
        <fullName evidence="9">Endoglucanase</fullName>
        <ecNumber evidence="9">3.2.1.4</ecNumber>
    </recommendedName>
</protein>
<evidence type="ECO:0000256" key="8">
    <source>
        <dbReference type="PROSITE-ProRule" id="PRU10059"/>
    </source>
</evidence>
<dbReference type="InterPro" id="IPR012341">
    <property type="entry name" value="6hp_glycosidase-like_sf"/>
</dbReference>
<evidence type="ECO:0000256" key="2">
    <source>
        <dbReference type="ARBA" id="ARBA00007072"/>
    </source>
</evidence>
<evidence type="ECO:0000256" key="4">
    <source>
        <dbReference type="ARBA" id="ARBA00023001"/>
    </source>
</evidence>
<evidence type="ECO:0000256" key="6">
    <source>
        <dbReference type="ARBA" id="ARBA00023295"/>
    </source>
</evidence>
<dbReference type="EC" id="3.2.1.4" evidence="9"/>
<dbReference type="InterPro" id="IPR001701">
    <property type="entry name" value="Glyco_hydro_9"/>
</dbReference>
<comment type="catalytic activity">
    <reaction evidence="1 9">
        <text>Endohydrolysis of (1-&gt;4)-beta-D-glucosidic linkages in cellulose, lichenin and cereal beta-D-glucans.</text>
        <dbReference type="EC" id="3.2.1.4"/>
    </reaction>
</comment>
<evidence type="ECO:0000256" key="1">
    <source>
        <dbReference type="ARBA" id="ARBA00000966"/>
    </source>
</evidence>
<dbReference type="Pfam" id="PF00759">
    <property type="entry name" value="Glyco_hydro_9"/>
    <property type="match status" value="1"/>
</dbReference>
<keyword evidence="12" id="KW-1185">Reference proteome</keyword>
<keyword evidence="6 8" id="KW-0326">Glycosidase</keyword>
<dbReference type="InterPro" id="IPR018221">
    <property type="entry name" value="Glyco_hydro_9_His_AS"/>
</dbReference>
<keyword evidence="9" id="KW-0732">Signal</keyword>
<sequence length="492" mass="53847">MVRKIILYVVIVLLVGLSSGNAILHDYGDALAKCILFFEGQRSGKLPAAQRLTWRKDSALGDGLDKGVDLTGGYYDAGDNVKFNFPMAFSTTMMAWGVIEYGKSMGPELAHALEAVRWSTDYFLKATATPGVVYAQVGDPNADHNCWQRPEDMDTPRTVYAVTQNAPGSEVSAEIAAALAASSLVFKAFGDKVYAKVLIKRASEVFEFADKYRGSYNDSIAGGACPFYCDYSGYQDELLWGAAWLYKASKKSVYWNYVMQNIISFKPQIEAGISEFGWDAKHAGINVLVSKLVLNNTMETSTPFLSYADTFICSLLPDSPTNIVQFSPGGLLARQGVCNLQHATAVSFLVLVYARYLKKSKHVIRCNDKIITQRMLVVFTKKQVDYILGSNPLSMSYMVGYGSKFPRRIHHRASSLPSVAQHPDHIACKDGTPYFLSAAANPNELTGAVVGGPNVDDTFADDRVDSSKSEPATYINAPLLGLMAYSKSRSSP</sequence>
<keyword evidence="5 8" id="KW-0119">Carbohydrate metabolism</keyword>
<keyword evidence="7 8" id="KW-0624">Polysaccharide degradation</keyword>
<dbReference type="InterPro" id="IPR008928">
    <property type="entry name" value="6-hairpin_glycosidase_sf"/>
</dbReference>
<feature type="domain" description="Glycoside hydrolase family 9" evidence="10">
    <location>
        <begin position="27"/>
        <end position="482"/>
    </location>
</feature>
<evidence type="ECO:0000256" key="9">
    <source>
        <dbReference type="RuleBase" id="RU361166"/>
    </source>
</evidence>
<dbReference type="GO" id="GO:0008810">
    <property type="term" value="F:cellulase activity"/>
    <property type="evidence" value="ECO:0007669"/>
    <property type="project" value="UniProtKB-EC"/>
</dbReference>
<keyword evidence="3 8" id="KW-0378">Hydrolase</keyword>